<evidence type="ECO:0000313" key="2">
    <source>
        <dbReference type="EMBL" id="GAF47475.1"/>
    </source>
</evidence>
<dbReference type="PANTHER" id="PTHR48207">
    <property type="entry name" value="SUCCINATE--HYDROXYMETHYLGLUTARATE COA-TRANSFERASE"/>
    <property type="match status" value="1"/>
</dbReference>
<dbReference type="Gene3D" id="3.30.1540.10">
    <property type="entry name" value="formyl-coa transferase, domain 3"/>
    <property type="match status" value="1"/>
</dbReference>
<gene>
    <name evidence="2" type="ORF">RW1_041_00200</name>
</gene>
<accession>X0R932</accession>
<dbReference type="Proteomes" id="UP000019491">
    <property type="component" value="Unassembled WGS sequence"/>
</dbReference>
<dbReference type="GO" id="GO:0008410">
    <property type="term" value="F:CoA-transferase activity"/>
    <property type="evidence" value="ECO:0007669"/>
    <property type="project" value="TreeGrafter"/>
</dbReference>
<protein>
    <submittedName>
        <fullName evidence="2">Putative CoA-transferase</fullName>
    </submittedName>
</protein>
<dbReference type="SUPFAM" id="SSF89796">
    <property type="entry name" value="CoA-transferase family III (CaiB/BaiF)"/>
    <property type="match status" value="1"/>
</dbReference>
<evidence type="ECO:0000256" key="1">
    <source>
        <dbReference type="ARBA" id="ARBA00022679"/>
    </source>
</evidence>
<dbReference type="AlphaFoldDB" id="X0R932"/>
<dbReference type="InterPro" id="IPR044855">
    <property type="entry name" value="CoA-Trfase_III_dom3_sf"/>
</dbReference>
<dbReference type="Pfam" id="PF02515">
    <property type="entry name" value="CoA_transf_3"/>
    <property type="match status" value="1"/>
</dbReference>
<reference evidence="2 3" key="1">
    <citation type="submission" date="2014-02" db="EMBL/GenBank/DDBJ databases">
        <title>Whole genome shotgun sequence of Rhodococcus wratislaviensis NBRC 100605.</title>
        <authorList>
            <person name="Hosoyama A."/>
            <person name="Tsuchikane K."/>
            <person name="Yoshida I."/>
            <person name="Ohji S."/>
            <person name="Ichikawa N."/>
            <person name="Yamazoe A."/>
            <person name="Fujita N."/>
        </authorList>
    </citation>
    <scope>NUCLEOTIDE SEQUENCE [LARGE SCALE GENOMIC DNA]</scope>
    <source>
        <strain evidence="2 3">NBRC 100605</strain>
    </source>
</reference>
<dbReference type="InterPro" id="IPR023606">
    <property type="entry name" value="CoA-Trfase_III_dom_1_sf"/>
</dbReference>
<dbReference type="InterPro" id="IPR003673">
    <property type="entry name" value="CoA-Trfase_fam_III"/>
</dbReference>
<keyword evidence="3" id="KW-1185">Reference proteome</keyword>
<dbReference type="EMBL" id="BAWF01000041">
    <property type="protein sequence ID" value="GAF47475.1"/>
    <property type="molecule type" value="Genomic_DNA"/>
</dbReference>
<comment type="caution">
    <text evidence="2">The sequence shown here is derived from an EMBL/GenBank/DDBJ whole genome shotgun (WGS) entry which is preliminary data.</text>
</comment>
<dbReference type="Gene3D" id="3.40.50.10540">
    <property type="entry name" value="Crotonobetainyl-coa:carnitine coa-transferase, domain 1"/>
    <property type="match status" value="1"/>
</dbReference>
<proteinExistence type="predicted"/>
<dbReference type="OrthoDB" id="9797653at2"/>
<evidence type="ECO:0000313" key="3">
    <source>
        <dbReference type="Proteomes" id="UP000019491"/>
    </source>
</evidence>
<name>X0R932_RHOWR</name>
<dbReference type="InterPro" id="IPR050483">
    <property type="entry name" value="CoA-transferase_III_domain"/>
</dbReference>
<keyword evidence="1 2" id="KW-0808">Transferase</keyword>
<organism evidence="2 3">
    <name type="scientific">Rhodococcus wratislaviensis NBRC 100605</name>
    <dbReference type="NCBI Taxonomy" id="1219028"/>
    <lineage>
        <taxon>Bacteria</taxon>
        <taxon>Bacillati</taxon>
        <taxon>Actinomycetota</taxon>
        <taxon>Actinomycetes</taxon>
        <taxon>Mycobacteriales</taxon>
        <taxon>Nocardiaceae</taxon>
        <taxon>Rhodococcus</taxon>
    </lineage>
</organism>
<dbReference type="PANTHER" id="PTHR48207:SF3">
    <property type="entry name" value="SUCCINATE--HYDROXYMETHYLGLUTARATE COA-TRANSFERASE"/>
    <property type="match status" value="1"/>
</dbReference>
<sequence>MSEDVVTTSRPLEGITVVDMTVNIAGPSATLILADLGAQVIKVEPPGGDVSRAWFPQDACGTSTVFSAFNRDKKSIVIDAKTPQGRELIHHLVENADVFVESMRPGKAATLGLAWDDLQKVNDRLIYCSVNAFGAVGPMAGAAGFDAVIQAYSGLMDLTGHPDGDPARVGGAVIDVGSGVWAALGVVAALMQRTQDGLGRRIETTMLGTAISYLMHHLTSVRLAGVEPQRLGTAQHNFAPYQAIRSADRMVMIGVNSDRMWQRAASALGVPELGVDPRYQSNHARNAHRADLIADIEAATARIPASEVVDRLVAVSVPASVVRPIGALAHDPQLEALKLWGTTSAGISLPRTPVADPAWSIGDVARLGEHTISVLTEMGLGGDDVDSLLAAHAVETDSTRIGDREPA</sequence>
<dbReference type="RefSeq" id="WP_052033404.1">
    <property type="nucleotide sequence ID" value="NZ_BAWF01000041.1"/>
</dbReference>